<gene>
    <name evidence="6" type="ORF">TCLT_LOCUS3392</name>
</gene>
<dbReference type="CDD" id="cd00096">
    <property type="entry name" value="Ig"/>
    <property type="match status" value="1"/>
</dbReference>
<proteinExistence type="predicted"/>
<dbReference type="InterPro" id="IPR003599">
    <property type="entry name" value="Ig_sub"/>
</dbReference>
<comment type="subcellular location">
    <subcellularLocation>
        <location evidence="1">Cytoplasm</location>
    </subcellularLocation>
</comment>
<dbReference type="SUPFAM" id="SSF48726">
    <property type="entry name" value="Immunoglobulin"/>
    <property type="match status" value="1"/>
</dbReference>
<keyword evidence="3" id="KW-0393">Immunoglobulin domain</keyword>
<reference evidence="8" key="1">
    <citation type="submission" date="2017-02" db="UniProtKB">
        <authorList>
            <consortium name="WormBaseParasite"/>
        </authorList>
    </citation>
    <scope>IDENTIFICATION</scope>
</reference>
<dbReference type="InterPro" id="IPR003598">
    <property type="entry name" value="Ig_sub2"/>
</dbReference>
<feature type="coiled-coil region" evidence="4">
    <location>
        <begin position="181"/>
        <end position="208"/>
    </location>
</feature>
<feature type="domain" description="Ig-like" evidence="5">
    <location>
        <begin position="1"/>
        <end position="101"/>
    </location>
</feature>
<evidence type="ECO:0000259" key="5">
    <source>
        <dbReference type="PROSITE" id="PS50835"/>
    </source>
</evidence>
<dbReference type="SMART" id="SM00408">
    <property type="entry name" value="IGc2"/>
    <property type="match status" value="1"/>
</dbReference>
<dbReference type="Proteomes" id="UP000276776">
    <property type="component" value="Unassembled WGS sequence"/>
</dbReference>
<dbReference type="EMBL" id="UYYF01001402">
    <property type="protein sequence ID" value="VDM99834.1"/>
    <property type="molecule type" value="Genomic_DNA"/>
</dbReference>
<dbReference type="WBParaSite" id="TCLT_0000339901-mRNA-1">
    <property type="protein sequence ID" value="TCLT_0000339901-mRNA-1"/>
    <property type="gene ID" value="TCLT_0000339901"/>
</dbReference>
<dbReference type="GO" id="GO:0004672">
    <property type="term" value="F:protein kinase activity"/>
    <property type="evidence" value="ECO:0007669"/>
    <property type="project" value="TreeGrafter"/>
</dbReference>
<dbReference type="PROSITE" id="PS50835">
    <property type="entry name" value="IG_LIKE"/>
    <property type="match status" value="1"/>
</dbReference>
<keyword evidence="2" id="KW-0963">Cytoplasm</keyword>
<evidence type="ECO:0000313" key="8">
    <source>
        <dbReference type="WBParaSite" id="TCLT_0000339901-mRNA-1"/>
    </source>
</evidence>
<dbReference type="InterPro" id="IPR013098">
    <property type="entry name" value="Ig_I-set"/>
</dbReference>
<dbReference type="AlphaFoldDB" id="A0A0N5CT41"/>
<dbReference type="OMA" id="TIVESHI"/>
<dbReference type="InterPro" id="IPR036179">
    <property type="entry name" value="Ig-like_dom_sf"/>
</dbReference>
<evidence type="ECO:0000256" key="2">
    <source>
        <dbReference type="ARBA" id="ARBA00022490"/>
    </source>
</evidence>
<evidence type="ECO:0000256" key="3">
    <source>
        <dbReference type="ARBA" id="ARBA00023319"/>
    </source>
</evidence>
<dbReference type="GO" id="GO:0019899">
    <property type="term" value="F:enzyme binding"/>
    <property type="evidence" value="ECO:0007669"/>
    <property type="project" value="UniProtKB-ARBA"/>
</dbReference>
<accession>A0A0N5CT41</accession>
<dbReference type="InterPro" id="IPR013783">
    <property type="entry name" value="Ig-like_fold"/>
</dbReference>
<dbReference type="Gene3D" id="2.60.40.10">
    <property type="entry name" value="Immunoglobulins"/>
    <property type="match status" value="1"/>
</dbReference>
<dbReference type="PANTHER" id="PTHR47633">
    <property type="entry name" value="IMMUNOGLOBULIN"/>
    <property type="match status" value="1"/>
</dbReference>
<name>A0A0N5CT41_THECL</name>
<dbReference type="GO" id="GO:0031672">
    <property type="term" value="C:A band"/>
    <property type="evidence" value="ECO:0007669"/>
    <property type="project" value="UniProtKB-ARBA"/>
</dbReference>
<dbReference type="SMART" id="SM00409">
    <property type="entry name" value="IG"/>
    <property type="match status" value="1"/>
</dbReference>
<dbReference type="FunFam" id="2.60.40.10:FF:000425">
    <property type="entry name" value="Myosin light chain kinase"/>
    <property type="match status" value="1"/>
</dbReference>
<reference evidence="6 7" key="2">
    <citation type="submission" date="2018-11" db="EMBL/GenBank/DDBJ databases">
        <authorList>
            <consortium name="Pathogen Informatics"/>
        </authorList>
    </citation>
    <scope>NUCLEOTIDE SEQUENCE [LARGE SCALE GENOMIC DNA]</scope>
</reference>
<sequence>MTVNNNCNYFCRFETNIERYTVDVGDTINLRTNIGGYPLPNVEWYFGEQKLEQSEQIEVKFVNGLATLTIKNVEKINEGVYYCHAENDQGKAVLSCNLRVTDAKSEPSESTHKLSHPPSIYYLSDIKSKGEAEVFYNVHVTHTAESYRHHFAAIQPETIALGYSCFASTSKICDDSVIITHEKMQKLMEEMKEEVEVHTTLNVNVEKAPEQFTHDAHILQPFDQNVVIFGRESKHTKTEEIMQPNNIVLIEEQRVLHESQYTENAVRTVVLEKPSQHVTLEVICLCEEKKNVCKKMQAVSTVDLEKAEMVNELMNTFMATKTMRKAYAEANVDVRRPHAIYDHITTIVESHIIHLNAQFVEPMSIIEQLPRMDFHLQKIQESLKVESRIVEYSRRRGTAEQRIVILESLPQKFHDAIKLSLKKIHARIV</sequence>
<dbReference type="InterPro" id="IPR007110">
    <property type="entry name" value="Ig-like_dom"/>
</dbReference>
<evidence type="ECO:0000313" key="7">
    <source>
        <dbReference type="Proteomes" id="UP000276776"/>
    </source>
</evidence>
<keyword evidence="4" id="KW-0175">Coiled coil</keyword>
<protein>
    <submittedName>
        <fullName evidence="8">Ig-like domain-containing protein</fullName>
    </submittedName>
</protein>
<evidence type="ECO:0000313" key="6">
    <source>
        <dbReference type="EMBL" id="VDM99834.1"/>
    </source>
</evidence>
<evidence type="ECO:0000256" key="1">
    <source>
        <dbReference type="ARBA" id="ARBA00004496"/>
    </source>
</evidence>
<keyword evidence="7" id="KW-1185">Reference proteome</keyword>
<dbReference type="PANTHER" id="PTHR47633:SF8">
    <property type="entry name" value="SPEG NEIGHBOR PROTEIN"/>
    <property type="match status" value="1"/>
</dbReference>
<dbReference type="STRING" id="103827.A0A0N5CT41"/>
<evidence type="ECO:0000256" key="4">
    <source>
        <dbReference type="SAM" id="Coils"/>
    </source>
</evidence>
<organism evidence="8">
    <name type="scientific">Thelazia callipaeda</name>
    <name type="common">Oriental eyeworm</name>
    <name type="synonym">Parasitic nematode</name>
    <dbReference type="NCBI Taxonomy" id="103827"/>
    <lineage>
        <taxon>Eukaryota</taxon>
        <taxon>Metazoa</taxon>
        <taxon>Ecdysozoa</taxon>
        <taxon>Nematoda</taxon>
        <taxon>Chromadorea</taxon>
        <taxon>Rhabditida</taxon>
        <taxon>Spirurina</taxon>
        <taxon>Spiruromorpha</taxon>
        <taxon>Thelazioidea</taxon>
        <taxon>Thelaziidae</taxon>
        <taxon>Thelazia</taxon>
    </lineage>
</organism>
<dbReference type="Pfam" id="PF07679">
    <property type="entry name" value="I-set"/>
    <property type="match status" value="1"/>
</dbReference>
<dbReference type="OrthoDB" id="5843172at2759"/>